<protein>
    <submittedName>
        <fullName evidence="5">Uncharacterized conserved protein, contains LGFP repeats</fullName>
    </submittedName>
</protein>
<dbReference type="InterPro" id="IPR002502">
    <property type="entry name" value="Amidase_domain"/>
</dbReference>
<accession>A0A1H1FGA3</accession>
<proteinExistence type="inferred from homology"/>
<evidence type="ECO:0000256" key="2">
    <source>
        <dbReference type="SAM" id="MobiDB-lite"/>
    </source>
</evidence>
<dbReference type="SMART" id="SM00701">
    <property type="entry name" value="PGRP"/>
    <property type="match status" value="1"/>
</dbReference>
<keyword evidence="6" id="KW-1185">Reference proteome</keyword>
<dbReference type="CDD" id="cd06583">
    <property type="entry name" value="PGRP"/>
    <property type="match status" value="1"/>
</dbReference>
<sequence>MFRELTAGTVALATAVLLAGGVTNREAARSAPGPTTRTTAERVELSTAPTARGQRAARTVRTDRPFSMLGLTWDGPAPDRLRVRERAAGSGWGEWHALEPLSPAHAPEGRDRVDQGRGAPDGASRVRWVGSTSAVQVRARRGGADVTERLRLIAIRPATKPTPGGPDARDGRGARPPVVTRAQWGADENLMRWPPQHAATTRAAVIHHTVETNDYTCAESARVVRGLYHYHAVELGWGDIGYQVLIDKCGTVFEGRTGGLDGHVVGGHTKGFNAQTFGVALLGNFQTARPSERALAAAGDIAGWKLGTVGRDPLGRTTLVSGGGKDNKYPQGTSMTLPRVFSHRDVSDTACPGRNLYARLDDIRRHAAG</sequence>
<feature type="domain" description="Peptidoglycan recognition protein family" evidence="4">
    <location>
        <begin position="176"/>
        <end position="324"/>
    </location>
</feature>
<dbReference type="InterPro" id="IPR006619">
    <property type="entry name" value="PGRP_domain_met/bac"/>
</dbReference>
<dbReference type="AlphaFoldDB" id="A0A1H1FGA3"/>
<dbReference type="PANTHER" id="PTHR11022:SF41">
    <property type="entry name" value="PEPTIDOGLYCAN-RECOGNITION PROTEIN LC-RELATED"/>
    <property type="match status" value="1"/>
</dbReference>
<dbReference type="PANTHER" id="PTHR11022">
    <property type="entry name" value="PEPTIDOGLYCAN RECOGNITION PROTEIN"/>
    <property type="match status" value="1"/>
</dbReference>
<feature type="region of interest" description="Disordered" evidence="2">
    <location>
        <begin position="157"/>
        <end position="176"/>
    </location>
</feature>
<dbReference type="GO" id="GO:0008745">
    <property type="term" value="F:N-acetylmuramoyl-L-alanine amidase activity"/>
    <property type="evidence" value="ECO:0007669"/>
    <property type="project" value="InterPro"/>
</dbReference>
<feature type="region of interest" description="Disordered" evidence="2">
    <location>
        <begin position="100"/>
        <end position="124"/>
    </location>
</feature>
<dbReference type="InterPro" id="IPR015510">
    <property type="entry name" value="PGRP"/>
</dbReference>
<reference evidence="6" key="1">
    <citation type="submission" date="2016-10" db="EMBL/GenBank/DDBJ databases">
        <authorList>
            <person name="Varghese N."/>
            <person name="Submissions S."/>
        </authorList>
    </citation>
    <scope>NUCLEOTIDE SEQUENCE [LARGE SCALE GENOMIC DNA]</scope>
    <source>
        <strain evidence="6">DSM 45459</strain>
    </source>
</reference>
<dbReference type="SMART" id="SM00644">
    <property type="entry name" value="Ami_2"/>
    <property type="match status" value="1"/>
</dbReference>
<dbReference type="STRING" id="995062.SAMN04489718_3027"/>
<dbReference type="Pfam" id="PF01510">
    <property type="entry name" value="Amidase_2"/>
    <property type="match status" value="1"/>
</dbReference>
<evidence type="ECO:0000313" key="5">
    <source>
        <dbReference type="EMBL" id="SDQ99890.1"/>
    </source>
</evidence>
<dbReference type="OrthoDB" id="514320at2"/>
<evidence type="ECO:0000313" key="6">
    <source>
        <dbReference type="Proteomes" id="UP000199301"/>
    </source>
</evidence>
<dbReference type="Proteomes" id="UP000199301">
    <property type="component" value="Unassembled WGS sequence"/>
</dbReference>
<evidence type="ECO:0000256" key="1">
    <source>
        <dbReference type="ARBA" id="ARBA00007553"/>
    </source>
</evidence>
<dbReference type="RefSeq" id="WP_092524881.1">
    <property type="nucleotide sequence ID" value="NZ_FNKO01000002.1"/>
</dbReference>
<evidence type="ECO:0000259" key="3">
    <source>
        <dbReference type="SMART" id="SM00644"/>
    </source>
</evidence>
<dbReference type="SUPFAM" id="SSF55846">
    <property type="entry name" value="N-acetylmuramoyl-L-alanine amidase-like"/>
    <property type="match status" value="1"/>
</dbReference>
<dbReference type="EMBL" id="FNKO01000002">
    <property type="protein sequence ID" value="SDQ99890.1"/>
    <property type="molecule type" value="Genomic_DNA"/>
</dbReference>
<organism evidence="5 6">
    <name type="scientific">Actinopolyspora saharensis</name>
    <dbReference type="NCBI Taxonomy" id="995062"/>
    <lineage>
        <taxon>Bacteria</taxon>
        <taxon>Bacillati</taxon>
        <taxon>Actinomycetota</taxon>
        <taxon>Actinomycetes</taxon>
        <taxon>Actinopolysporales</taxon>
        <taxon>Actinopolysporaceae</taxon>
        <taxon>Actinopolyspora</taxon>
    </lineage>
</organism>
<comment type="similarity">
    <text evidence="1">Belongs to the N-acetylmuramoyl-L-alanine amidase 2 family.</text>
</comment>
<dbReference type="Gene3D" id="3.40.80.10">
    <property type="entry name" value="Peptidoglycan recognition protein-like"/>
    <property type="match status" value="1"/>
</dbReference>
<dbReference type="GO" id="GO:0009253">
    <property type="term" value="P:peptidoglycan catabolic process"/>
    <property type="evidence" value="ECO:0007669"/>
    <property type="project" value="InterPro"/>
</dbReference>
<name>A0A1H1FGA3_9ACTN</name>
<feature type="domain" description="N-acetylmuramoyl-L-alanine amidase" evidence="3">
    <location>
        <begin position="191"/>
        <end position="353"/>
    </location>
</feature>
<dbReference type="GO" id="GO:0008270">
    <property type="term" value="F:zinc ion binding"/>
    <property type="evidence" value="ECO:0007669"/>
    <property type="project" value="InterPro"/>
</dbReference>
<evidence type="ECO:0000259" key="4">
    <source>
        <dbReference type="SMART" id="SM00701"/>
    </source>
</evidence>
<gene>
    <name evidence="5" type="ORF">SAMN04489718_3027</name>
</gene>
<dbReference type="InterPro" id="IPR036505">
    <property type="entry name" value="Amidase/PGRP_sf"/>
</dbReference>
<feature type="region of interest" description="Disordered" evidence="2">
    <location>
        <begin position="26"/>
        <end position="58"/>
    </location>
</feature>